<feature type="domain" description="NADP-dependent oxidoreductase" evidence="1">
    <location>
        <begin position="18"/>
        <end position="317"/>
    </location>
</feature>
<dbReference type="GO" id="GO:0016491">
    <property type="term" value="F:oxidoreductase activity"/>
    <property type="evidence" value="ECO:0007669"/>
    <property type="project" value="InterPro"/>
</dbReference>
<comment type="caution">
    <text evidence="2">The sequence shown here is derived from an EMBL/GenBank/DDBJ whole genome shotgun (WGS) entry which is preliminary data.</text>
</comment>
<dbReference type="Gene3D" id="3.20.20.100">
    <property type="entry name" value="NADP-dependent oxidoreductase domain"/>
    <property type="match status" value="1"/>
</dbReference>
<accession>A0A9X3E7I9</accession>
<dbReference type="InterPro" id="IPR020471">
    <property type="entry name" value="AKR"/>
</dbReference>
<dbReference type="SUPFAM" id="SSF51430">
    <property type="entry name" value="NAD(P)-linked oxidoreductase"/>
    <property type="match status" value="1"/>
</dbReference>
<name>A0A9X3E7I9_9HYPH</name>
<gene>
    <name evidence="2" type="ORF">OSH07_23625</name>
</gene>
<dbReference type="PANTHER" id="PTHR42686">
    <property type="entry name" value="GH17980P-RELATED"/>
    <property type="match status" value="1"/>
</dbReference>
<evidence type="ECO:0000313" key="2">
    <source>
        <dbReference type="EMBL" id="MCX5572212.1"/>
    </source>
</evidence>
<dbReference type="Proteomes" id="UP001144805">
    <property type="component" value="Unassembled WGS sequence"/>
</dbReference>
<dbReference type="PANTHER" id="PTHR42686:SF1">
    <property type="entry name" value="GH17980P-RELATED"/>
    <property type="match status" value="1"/>
</dbReference>
<sequence length="333" mass="35749">MSIETRPAGRTAARLSTLGIGAGTLGGNFSPPITSAEGSGIIADALDAGISYVDTAPFYGYGKSERAVGDALRARSGWTLSTKVGRLLKPRTTPKDPNDGWYEPLPFQPVYDYSYDGVMRSFEDSLQRLGLDHIDLLYMHDIGAVTHGEAAHAELFKTAMDGGYKALDRLRSSGAVKSIGLGVNEWQVVAAAMQHGQWDNVLLAGRYTLLEQEPLHTLFPLCEKAGTTIVVGGPFNSGILVGRDTWNYARAPQAVLDRVQAIARVCDAHNVALPAAALRFPLGSAVVSSVIPGPRSRAELAQILAWWRAEIPAALWSDLKTERLIDEASPVPA</sequence>
<dbReference type="InterPro" id="IPR036812">
    <property type="entry name" value="NAD(P)_OxRdtase_dom_sf"/>
</dbReference>
<dbReference type="EMBL" id="JAPKNK010000016">
    <property type="protein sequence ID" value="MCX5572212.1"/>
    <property type="molecule type" value="Genomic_DNA"/>
</dbReference>
<organism evidence="2 3">
    <name type="scientific">Kaistia nematophila</name>
    <dbReference type="NCBI Taxonomy" id="2994654"/>
    <lineage>
        <taxon>Bacteria</taxon>
        <taxon>Pseudomonadati</taxon>
        <taxon>Pseudomonadota</taxon>
        <taxon>Alphaproteobacteria</taxon>
        <taxon>Hyphomicrobiales</taxon>
        <taxon>Kaistiaceae</taxon>
        <taxon>Kaistia</taxon>
    </lineage>
</organism>
<dbReference type="InterPro" id="IPR023210">
    <property type="entry name" value="NADP_OxRdtase_dom"/>
</dbReference>
<reference evidence="2" key="1">
    <citation type="submission" date="2022-11" db="EMBL/GenBank/DDBJ databases">
        <title>Biodiversity and phylogenetic relationships of bacteria.</title>
        <authorList>
            <person name="Machado R.A.R."/>
            <person name="Bhat A."/>
            <person name="Loulou A."/>
            <person name="Kallel S."/>
        </authorList>
    </citation>
    <scope>NUCLEOTIDE SEQUENCE</scope>
    <source>
        <strain evidence="2">K-TC2</strain>
    </source>
</reference>
<dbReference type="Pfam" id="PF00248">
    <property type="entry name" value="Aldo_ket_red"/>
    <property type="match status" value="1"/>
</dbReference>
<keyword evidence="3" id="KW-1185">Reference proteome</keyword>
<evidence type="ECO:0000313" key="3">
    <source>
        <dbReference type="Proteomes" id="UP001144805"/>
    </source>
</evidence>
<proteinExistence type="predicted"/>
<protein>
    <submittedName>
        <fullName evidence="2">Aldo/keto reductase</fullName>
    </submittedName>
</protein>
<dbReference type="AlphaFoldDB" id="A0A9X3E7I9"/>
<dbReference type="RefSeq" id="WP_266341174.1">
    <property type="nucleotide sequence ID" value="NZ_JAPKNK010000016.1"/>
</dbReference>
<evidence type="ECO:0000259" key="1">
    <source>
        <dbReference type="Pfam" id="PF00248"/>
    </source>
</evidence>
<dbReference type="GO" id="GO:0005829">
    <property type="term" value="C:cytosol"/>
    <property type="evidence" value="ECO:0007669"/>
    <property type="project" value="TreeGrafter"/>
</dbReference>